<evidence type="ECO:0000313" key="2">
    <source>
        <dbReference type="EMBL" id="WMV32945.1"/>
    </source>
</evidence>
<organism evidence="2 3">
    <name type="scientific">Solanum verrucosum</name>
    <dbReference type="NCBI Taxonomy" id="315347"/>
    <lineage>
        <taxon>Eukaryota</taxon>
        <taxon>Viridiplantae</taxon>
        <taxon>Streptophyta</taxon>
        <taxon>Embryophyta</taxon>
        <taxon>Tracheophyta</taxon>
        <taxon>Spermatophyta</taxon>
        <taxon>Magnoliopsida</taxon>
        <taxon>eudicotyledons</taxon>
        <taxon>Gunneridae</taxon>
        <taxon>Pentapetalae</taxon>
        <taxon>asterids</taxon>
        <taxon>lamiids</taxon>
        <taxon>Solanales</taxon>
        <taxon>Solanaceae</taxon>
        <taxon>Solanoideae</taxon>
        <taxon>Solaneae</taxon>
        <taxon>Solanum</taxon>
    </lineage>
</organism>
<dbReference type="PANTHER" id="PTHR37984">
    <property type="entry name" value="PROTEIN CBG26694"/>
    <property type="match status" value="1"/>
</dbReference>
<gene>
    <name evidence="2" type="ORF">MTR67_026330</name>
</gene>
<feature type="region of interest" description="Disordered" evidence="1">
    <location>
        <begin position="138"/>
        <end position="164"/>
    </location>
</feature>
<accession>A0AAF0R229</accession>
<name>A0AAF0R229_SOLVR</name>
<dbReference type="PANTHER" id="PTHR37984:SF5">
    <property type="entry name" value="PROTEIN NYNRIN-LIKE"/>
    <property type="match status" value="1"/>
</dbReference>
<dbReference type="SUPFAM" id="SSF56672">
    <property type="entry name" value="DNA/RNA polymerases"/>
    <property type="match status" value="1"/>
</dbReference>
<evidence type="ECO:0000313" key="3">
    <source>
        <dbReference type="Proteomes" id="UP001234989"/>
    </source>
</evidence>
<feature type="compositionally biased region" description="Polar residues" evidence="1">
    <location>
        <begin position="210"/>
        <end position="222"/>
    </location>
</feature>
<dbReference type="InterPro" id="IPR043502">
    <property type="entry name" value="DNA/RNA_pol_sf"/>
</dbReference>
<dbReference type="InterPro" id="IPR043128">
    <property type="entry name" value="Rev_trsase/Diguanyl_cyclase"/>
</dbReference>
<dbReference type="Proteomes" id="UP001234989">
    <property type="component" value="Chromosome 6"/>
</dbReference>
<dbReference type="InterPro" id="IPR050951">
    <property type="entry name" value="Retrovirus_Pol_polyprotein"/>
</dbReference>
<evidence type="ECO:0008006" key="4">
    <source>
        <dbReference type="Google" id="ProtNLM"/>
    </source>
</evidence>
<evidence type="ECO:0000256" key="1">
    <source>
        <dbReference type="SAM" id="MobiDB-lite"/>
    </source>
</evidence>
<dbReference type="Gene3D" id="3.30.70.270">
    <property type="match status" value="1"/>
</dbReference>
<sequence>MLGGIDDSIHEDQDNREIVVPVNQNVGTTATKVTYFTRMNPPEFHCSMVEEDPREFINEVYKFLMIMGVTSMKKVELVAYQLKDVAHVWFNQWKEERVVDTDHVNWEKFKVAFLYRFFPVEIMEEKIPTKFSSQGFSNAPVPKINKDRVSNPKPQGGNGGGSSLSTYTRCGMKHNGKYLASVDDSFGCGKSGHKIKDCTSLTSKGRESRQATPNGSSSSAPKQNWFYALQNSHEQEGFPHVVTGMLNVFHPDVYAFVDPAATLSFVMPFVAMRSEDEHSDHLRIVLQVLKDQQLFTKFSKCEFLLRSMPFLGHIICDKGIEVDPKKTNVVKSWPRPLSHSEVCEKSFQELKDRVTSTPVLTLPEGSDGFITYWDTSRIGLSKANVVVDALGRLSIHSVTHVEYDKNELVHDVHRLA</sequence>
<dbReference type="AlphaFoldDB" id="A0AAF0R229"/>
<reference evidence="2" key="1">
    <citation type="submission" date="2023-08" db="EMBL/GenBank/DDBJ databases">
        <title>A de novo genome assembly of Solanum verrucosum Schlechtendal, a Mexican diploid species geographically isolated from the other diploid A-genome species in potato relatives.</title>
        <authorList>
            <person name="Hosaka K."/>
        </authorList>
    </citation>
    <scope>NUCLEOTIDE SEQUENCE</scope>
    <source>
        <tissue evidence="2">Young leaves</tissue>
    </source>
</reference>
<dbReference type="EMBL" id="CP133617">
    <property type="protein sequence ID" value="WMV32945.1"/>
    <property type="molecule type" value="Genomic_DNA"/>
</dbReference>
<feature type="region of interest" description="Disordered" evidence="1">
    <location>
        <begin position="198"/>
        <end position="222"/>
    </location>
</feature>
<proteinExistence type="predicted"/>
<keyword evidence="3" id="KW-1185">Reference proteome</keyword>
<protein>
    <recommendedName>
        <fullName evidence="4">Gag-pol polyprotein</fullName>
    </recommendedName>
</protein>